<sequence>SALARTRLKKDILLPIALSSFQDVIGPTGTIFSPSASMNLCNTDTPYDIKKTPSYEMGAFAEYIRQVRGSIRSFHPFWSISGIGKNANILETVSRHSYGLGSPWSKFLDLDVRQINIGLHPSKAVTLVHHVEVSTGVPYRYTKEFLHPIVKSNGSISIEPFYMSVMYRDSDIKKRVALNEHYFNEMEKRNLLQSITHSSGLKIWSFKMRDFYDTAINFFIEDIYNYLEYPPEIRPYKL</sequence>
<dbReference type="EMBL" id="UINC01128339">
    <property type="protein sequence ID" value="SVD08024.1"/>
    <property type="molecule type" value="Genomic_DNA"/>
</dbReference>
<name>A0A382SDP9_9ZZZZ</name>
<comment type="similarity">
    <text evidence="1">Belongs to the antibiotic N-acetyltransferase family.</text>
</comment>
<dbReference type="PANTHER" id="PTHR11104:SF0">
    <property type="entry name" value="SPBETA PROPHAGE-DERIVED AMINOGLYCOSIDE N(3')-ACETYLTRANSFERASE-LIKE PROTEIN YOKD"/>
    <property type="match status" value="1"/>
</dbReference>
<dbReference type="PANTHER" id="PTHR11104">
    <property type="entry name" value="AMINOGLYCOSIDE N3-ACETYLTRANSFERASE"/>
    <property type="match status" value="1"/>
</dbReference>
<evidence type="ECO:0000313" key="4">
    <source>
        <dbReference type="EMBL" id="SVD08024.1"/>
    </source>
</evidence>
<gene>
    <name evidence="4" type="ORF">METZ01_LOCUS360878</name>
</gene>
<keyword evidence="3" id="KW-0012">Acyltransferase</keyword>
<feature type="non-terminal residue" evidence="4">
    <location>
        <position position="1"/>
    </location>
</feature>
<reference evidence="4" key="1">
    <citation type="submission" date="2018-05" db="EMBL/GenBank/DDBJ databases">
        <authorList>
            <person name="Lanie J.A."/>
            <person name="Ng W.-L."/>
            <person name="Kazmierczak K.M."/>
            <person name="Andrzejewski T.M."/>
            <person name="Davidsen T.M."/>
            <person name="Wayne K.J."/>
            <person name="Tettelin H."/>
            <person name="Glass J.I."/>
            <person name="Rusch D."/>
            <person name="Podicherti R."/>
            <person name="Tsui H.-C.T."/>
            <person name="Winkler M.E."/>
        </authorList>
    </citation>
    <scope>NUCLEOTIDE SEQUENCE</scope>
</reference>
<dbReference type="AlphaFoldDB" id="A0A382SDP9"/>
<proteinExistence type="inferred from homology"/>
<evidence type="ECO:0008006" key="5">
    <source>
        <dbReference type="Google" id="ProtNLM"/>
    </source>
</evidence>
<dbReference type="Pfam" id="PF02522">
    <property type="entry name" value="Antibiotic_NAT"/>
    <property type="match status" value="1"/>
</dbReference>
<protein>
    <recommendedName>
        <fullName evidence="5">Aminoglycoside N(3)-acetyltransferase</fullName>
    </recommendedName>
</protein>
<dbReference type="InterPro" id="IPR003679">
    <property type="entry name" value="Amioglycoside_AcTrfase"/>
</dbReference>
<evidence type="ECO:0000256" key="3">
    <source>
        <dbReference type="ARBA" id="ARBA00023315"/>
    </source>
</evidence>
<dbReference type="GO" id="GO:0046677">
    <property type="term" value="P:response to antibiotic"/>
    <property type="evidence" value="ECO:0007669"/>
    <property type="project" value="InterPro"/>
</dbReference>
<dbReference type="GO" id="GO:0008080">
    <property type="term" value="F:N-acetyltransferase activity"/>
    <property type="evidence" value="ECO:0007669"/>
    <property type="project" value="InterPro"/>
</dbReference>
<organism evidence="4">
    <name type="scientific">marine metagenome</name>
    <dbReference type="NCBI Taxonomy" id="408172"/>
    <lineage>
        <taxon>unclassified sequences</taxon>
        <taxon>metagenomes</taxon>
        <taxon>ecological metagenomes</taxon>
    </lineage>
</organism>
<evidence type="ECO:0000256" key="2">
    <source>
        <dbReference type="ARBA" id="ARBA00022679"/>
    </source>
</evidence>
<dbReference type="SUPFAM" id="SSF110710">
    <property type="entry name" value="TTHA0583/YokD-like"/>
    <property type="match status" value="1"/>
</dbReference>
<evidence type="ECO:0000256" key="1">
    <source>
        <dbReference type="ARBA" id="ARBA00006383"/>
    </source>
</evidence>
<accession>A0A382SDP9</accession>
<keyword evidence="2" id="KW-0808">Transferase</keyword>
<dbReference type="InterPro" id="IPR028345">
    <property type="entry name" value="Antibiotic_NAT-like"/>
</dbReference>